<dbReference type="InParanoid" id="K5W509"/>
<evidence type="ECO:0000259" key="5">
    <source>
        <dbReference type="Pfam" id="PF26140"/>
    </source>
</evidence>
<dbReference type="OrthoDB" id="72892at2759"/>
<dbReference type="GeneID" id="18909472"/>
<feature type="transmembrane region" description="Helical" evidence="2">
    <location>
        <begin position="96"/>
        <end position="119"/>
    </location>
</feature>
<proteinExistence type="predicted"/>
<evidence type="ECO:0000256" key="2">
    <source>
        <dbReference type="SAM" id="Phobius"/>
    </source>
</evidence>
<feature type="compositionally biased region" description="Polar residues" evidence="1">
    <location>
        <begin position="1"/>
        <end position="19"/>
    </location>
</feature>
<organism evidence="6 7">
    <name type="scientific">Phanerochaete carnosa (strain HHB-10118-sp)</name>
    <name type="common">White-rot fungus</name>
    <name type="synonym">Peniophora carnosa</name>
    <dbReference type="NCBI Taxonomy" id="650164"/>
    <lineage>
        <taxon>Eukaryota</taxon>
        <taxon>Fungi</taxon>
        <taxon>Dikarya</taxon>
        <taxon>Basidiomycota</taxon>
        <taxon>Agaricomycotina</taxon>
        <taxon>Agaricomycetes</taxon>
        <taxon>Polyporales</taxon>
        <taxon>Phanerochaetaceae</taxon>
        <taxon>Phanerochaete</taxon>
    </lineage>
</organism>
<dbReference type="RefSeq" id="XP_007391566.1">
    <property type="nucleotide sequence ID" value="XM_007391504.1"/>
</dbReference>
<dbReference type="PANTHER" id="PTHR13500:SF0">
    <property type="entry name" value="NUCLEOLAR PRE-RIBOSOMAL-ASSOCIATED PROTEIN 1"/>
    <property type="match status" value="1"/>
</dbReference>
<dbReference type="GO" id="GO:0000466">
    <property type="term" value="P:maturation of 5.8S rRNA from tricistronic rRNA transcript (SSU-rRNA, 5.8S rRNA, LSU-rRNA)"/>
    <property type="evidence" value="ECO:0007669"/>
    <property type="project" value="TreeGrafter"/>
</dbReference>
<dbReference type="HOGENOM" id="CLU_001591_0_0_1"/>
<evidence type="ECO:0008006" key="8">
    <source>
        <dbReference type="Google" id="ProtNLM"/>
    </source>
</evidence>
<dbReference type="Pfam" id="PF11707">
    <property type="entry name" value="Npa1"/>
    <property type="match status" value="1"/>
</dbReference>
<protein>
    <recommendedName>
        <fullName evidence="8">Nucleolar pre-ribosomal-associated protein 1 C-terminal domain-containing protein</fullName>
    </recommendedName>
</protein>
<evidence type="ECO:0000313" key="7">
    <source>
        <dbReference type="Proteomes" id="UP000008370"/>
    </source>
</evidence>
<dbReference type="InterPro" id="IPR016024">
    <property type="entry name" value="ARM-type_fold"/>
</dbReference>
<feature type="domain" description="URB1 C-terminal" evidence="4">
    <location>
        <begin position="1619"/>
        <end position="1812"/>
    </location>
</feature>
<dbReference type="Pfam" id="PF16201">
    <property type="entry name" value="NopRA1"/>
    <property type="match status" value="1"/>
</dbReference>
<feature type="region of interest" description="Disordered" evidence="1">
    <location>
        <begin position="1"/>
        <end position="20"/>
    </location>
</feature>
<feature type="domain" description="URB1 central HEAT repeat" evidence="5">
    <location>
        <begin position="633"/>
        <end position="813"/>
    </location>
</feature>
<dbReference type="GO" id="GO:0000463">
    <property type="term" value="P:maturation of LSU-rRNA from tricistronic rRNA transcript (SSU-rRNA, 5.8S rRNA, LSU-rRNA)"/>
    <property type="evidence" value="ECO:0007669"/>
    <property type="project" value="TreeGrafter"/>
</dbReference>
<feature type="region of interest" description="Disordered" evidence="1">
    <location>
        <begin position="2039"/>
        <end position="2077"/>
    </location>
</feature>
<sequence length="2281" mass="255553">MHPRNRSLQGPNSGQSSKQGYRFHKAADVRQSLRNQNEAMLIEALTALRNQLTVKPTEDTVRADDERLLFVKSWLDTDPGAQDIFELWERATARQLALLSSILSVLSSILVLLSAHYTYHSYASPIIKAVLSPQWSPRLNSYLSTTHNELVLLTLKLYNNLSTFAGGRERRAVLDAFPWELKTLPKLLHMRRRSKPSDNIDIMARPDIRTLYILFLLSFVDSTTSTAVKTAFLEQRRDSFIGVFRGLFQDAHTVVRRVLECCWTGIWCDPKIKRTAKISLFNEQTVQQILTLYERSISEDEDQESVPADIAHHFLLAICTRPGTGICFKDRGWYPREDENQPTVEREDESRRRQSGKVYNKILAGVLRTLKVNEDARQQELALRILEACPELVAGYWHGTALTLEPRLSSKWIVNIAFFGSVISLPVPSASFFLPDADLYRPSPPVLSTILDNILPSINIKIHLSRGLQSSVPLVQHCAALALAKCLAKFGETAKSIRAAAAALEEGEEEGQWCHRARELEREVARRVPDFQVIVAFGQQKTAEMHTAAVAGDQGAVTKATLLAESAQRLLWLYHEHLPSLVAETRFDVSKLLQGIQEGESQASEAVVPHSGLVALRQLHILRLLQRSEDFSWSGKTGSRGNLAILLRLYVYATQPSMNLAVANFLRQTLSTTAAFQHDPDEVDLWLRALPTTRRFVGAQAPDGTPLTDEGEAVIALLDDCLQRCIKTPYRYLEELQAICTPSDSSAWDPSLLPSPMLVTVLEQVQAKVNGNHIVPSDTLAIVTFVRKLAMSLVSKLPELGVLDAIAKRLQALSLDDKHFGRSMRKAIARECRLLALMSGQLASLVIQGAMEEDDGEVEKLLSRLREVGIEPAELREKAAYEAVDWYRLMDPSLSSQQFSTLVSVLEELHKPALTALFDFVPPGQDLILGVGELAAKLSTLQCDFTTLFLHTELSELANKPSRYTLIQAVPVITATALRRIFRLIGHRLVSMKPSDAENLLHLLAELICKVRRVAASVLMDTLHFLFELEGVQHICHSALPASVRSGLTDFLNQAVDGRDGNDQDLVRGFAEYWTSILTQSLDSLSDEQFHTSVIWLQVMTTPQVLNLLDHLSVDRSNERVQLALEAILNRLSCTVERADISGLILRLPSLLRLQHSMPGWEKVIAIAIDGYLPSFCDGSFLTGPSSSSTVAVLISEASNRWRSFAHNKHPVDVRLFLEQRTWTDLTASIVLRLTYSQASERPTITEWFRVGGWQAHPIARAVPVLHALLDTYLPLSPFADKDEDILISLCKGICNEMLAQRSEDLQIRCKFCVEMILSMHPSVRPQVSSHLDAHMKTLADCFNSALFSLAVHLDAKGSLGSSAIEYGLQWAVSALSSTETALSDLDEDLEELRRGLEVASPKAHHAVSAVTVAIQSHLSNAKGLRLVQTISRRVQFKPVTVNRFLQSIIQHPKFQAAAESSNVENRDVRNILVDVLHSLFHLHPANTCQPSHVEPLLSVYGGTMSAADRQLLSIFRLFEVTRKVSISTLLSRWSLASDVTCTTALEAIQHLDPARVIKTCISFPQYYAGSVMEDDDGSYDERLYDPIFIILLFSCMLTTSVPATALAWVQMFRTNIVSLLIRALSSHREGVRALAMSQLAGLYSNLQDADMQEKPHVIYILDLLKNVYNNDTHDGQSPRIPAYTTLHLAHAMRGVFYPAAFIYPLTARFLLQRHEFDTSDVPLLYTTLYSAGDQWKKERIWIVRFLADGLVGRQEWRVLKRRHTWDLLASIFQSESHDQNLKRGVLELLANLTCNQAAARSLVLGSGLLSWIELQLQNVKPGEGLAWVRILENILVVLDVTRLNVSTAGEWRSVLSRSLLRLLTSSACDKDILAHAVNIILRLSTTAELPSELGDLVAASLIHLEGLEKDLQSKPIVAPISALKAPHSSDMLWRTLDVSMLSLWGFCVENLWRATMSMDDKLASWDTLTSRLLVWRALVGEASRVGEWARRESMEEQKIAISVPRQIHEDIVLLQGQEIIRIRELLQTSEPRLDALREESERLTTEHEEALKELEELRSRPPPEPPAPPEPPKPPTIDEIVKLVSPRAAFRNAQRLPAYGTFQIPAFHVGRSPRRCVNALKDRVGYLRVVIFRGGEGQWLEHYSTCIVVRSDKRRRRDGSWADTKLLRPHRSVNVVANLFGRWYYLGTYQCAAVATLDAEAWEDLPEKSQRGVLRFMAHNDDRREARDGILRGDVGLHRIELRRVSFDEAVQDALVTAGKKQVENADSDGSYGSDGEAYG</sequence>
<dbReference type="InterPro" id="IPR039844">
    <property type="entry name" value="URB1"/>
</dbReference>
<reference evidence="6 7" key="1">
    <citation type="journal article" date="2012" name="BMC Genomics">
        <title>Comparative genomics of the white-rot fungi, Phanerochaete carnosa and P. chrysosporium, to elucidate the genetic basis of the distinct wood types they colonize.</title>
        <authorList>
            <person name="Suzuki H."/>
            <person name="MacDonald J."/>
            <person name="Syed K."/>
            <person name="Salamov A."/>
            <person name="Hori C."/>
            <person name="Aerts A."/>
            <person name="Henrissat B."/>
            <person name="Wiebenga A."/>
            <person name="vanKuyk P.A."/>
            <person name="Barry K."/>
            <person name="Lindquist E."/>
            <person name="LaButti K."/>
            <person name="Lapidus A."/>
            <person name="Lucas S."/>
            <person name="Coutinho P."/>
            <person name="Gong Y."/>
            <person name="Samejima M."/>
            <person name="Mahadevan R."/>
            <person name="Abou-Zaid M."/>
            <person name="de Vries R.P."/>
            <person name="Igarashi K."/>
            <person name="Yadav J.S."/>
            <person name="Grigoriev I.V."/>
            <person name="Master E.R."/>
        </authorList>
    </citation>
    <scope>NUCLEOTIDE SEQUENCE [LARGE SCALE GENOMIC DNA]</scope>
    <source>
        <strain evidence="6 7">HHB-10118-sp</strain>
    </source>
</reference>
<evidence type="ECO:0000259" key="4">
    <source>
        <dbReference type="Pfam" id="PF16201"/>
    </source>
</evidence>
<feature type="compositionally biased region" description="Basic and acidic residues" evidence="1">
    <location>
        <begin position="2039"/>
        <end position="2062"/>
    </location>
</feature>
<dbReference type="STRING" id="650164.K5W509"/>
<dbReference type="InterPro" id="IPR021714">
    <property type="entry name" value="URB1_N"/>
</dbReference>
<dbReference type="KEGG" id="pco:PHACADRAFT_169452"/>
<keyword evidence="2" id="KW-0472">Membrane</keyword>
<dbReference type="Proteomes" id="UP000008370">
    <property type="component" value="Unassembled WGS sequence"/>
</dbReference>
<dbReference type="InterPro" id="IPR032436">
    <property type="entry name" value="URB1_C"/>
</dbReference>
<feature type="domain" description="URB1 N-terminal" evidence="3">
    <location>
        <begin position="82"/>
        <end position="414"/>
    </location>
</feature>
<dbReference type="PANTHER" id="PTHR13500">
    <property type="entry name" value="NUCLEOLAR PRERIBOSOMAL-ASSOCIATED PROTEIN 1"/>
    <property type="match status" value="1"/>
</dbReference>
<dbReference type="InterPro" id="IPR059018">
    <property type="entry name" value="HEAT_URB1"/>
</dbReference>
<accession>K5W509</accession>
<feature type="compositionally biased region" description="Pro residues" evidence="1">
    <location>
        <begin position="2063"/>
        <end position="2076"/>
    </location>
</feature>
<evidence type="ECO:0000313" key="6">
    <source>
        <dbReference type="EMBL" id="EKM58983.1"/>
    </source>
</evidence>
<dbReference type="Pfam" id="PF26140">
    <property type="entry name" value="HEAT_URB1"/>
    <property type="match status" value="1"/>
</dbReference>
<gene>
    <name evidence="6" type="ORF">PHACADRAFT_169452</name>
</gene>
<keyword evidence="7" id="KW-1185">Reference proteome</keyword>
<dbReference type="GO" id="GO:0005730">
    <property type="term" value="C:nucleolus"/>
    <property type="evidence" value="ECO:0007669"/>
    <property type="project" value="TreeGrafter"/>
</dbReference>
<dbReference type="SUPFAM" id="SSF48371">
    <property type="entry name" value="ARM repeat"/>
    <property type="match status" value="1"/>
</dbReference>
<name>K5W509_PHACS</name>
<dbReference type="EMBL" id="JH930469">
    <property type="protein sequence ID" value="EKM58983.1"/>
    <property type="molecule type" value="Genomic_DNA"/>
</dbReference>
<feature type="region of interest" description="Disordered" evidence="1">
    <location>
        <begin position="2261"/>
        <end position="2281"/>
    </location>
</feature>
<evidence type="ECO:0000256" key="1">
    <source>
        <dbReference type="SAM" id="MobiDB-lite"/>
    </source>
</evidence>
<keyword evidence="2" id="KW-0812">Transmembrane</keyword>
<dbReference type="FunCoup" id="K5W509">
    <property type="interactions" value="111"/>
</dbReference>
<evidence type="ECO:0000259" key="3">
    <source>
        <dbReference type="Pfam" id="PF11707"/>
    </source>
</evidence>
<keyword evidence="2" id="KW-1133">Transmembrane helix</keyword>